<evidence type="ECO:0000256" key="9">
    <source>
        <dbReference type="ARBA" id="ARBA00034074"/>
    </source>
</evidence>
<dbReference type="SUPFAM" id="SSF51126">
    <property type="entry name" value="Pectin lyase-like"/>
    <property type="match status" value="1"/>
</dbReference>
<proteinExistence type="inferred from homology"/>
<feature type="compositionally biased region" description="Polar residues" evidence="12">
    <location>
        <begin position="149"/>
        <end position="158"/>
    </location>
</feature>
<dbReference type="PROSITE" id="PS00502">
    <property type="entry name" value="POLYGALACTURONASE"/>
    <property type="match status" value="1"/>
</dbReference>
<evidence type="ECO:0000256" key="4">
    <source>
        <dbReference type="ARBA" id="ARBA00022737"/>
    </source>
</evidence>
<evidence type="ECO:0000313" key="14">
    <source>
        <dbReference type="Proteomes" id="UP001362999"/>
    </source>
</evidence>
<dbReference type="PANTHER" id="PTHR31884:SF1">
    <property type="entry name" value="POLYGALACTURONASE"/>
    <property type="match status" value="1"/>
</dbReference>
<dbReference type="InterPro" id="IPR011050">
    <property type="entry name" value="Pectin_lyase_fold/virulence"/>
</dbReference>
<dbReference type="SMART" id="SM00710">
    <property type="entry name" value="PbH1"/>
    <property type="match status" value="6"/>
</dbReference>
<gene>
    <name evidence="13" type="ORF">R3P38DRAFT_3004406</name>
</gene>
<accession>A0AAW0AM61</accession>
<sequence length="344" mass="34386">IGRRCTGQINSLADVAAAQQCTTINIGGFTVPAGQTFNLNPPDGAVVSLTGALTFGFQTWVGPLMVITGNNLTFNGNGHELVGQGELYWDGQGGGGGVIKPAPMLRINMGGHFSNIKIKNSPERAIAINGNSLTVSGINIDNSDGDAPNSKSGSSAAGHNTDGFGVSGGDSITISGNTVKNQDDCLAINKGTNIVFTGNTCSGGHGISIGSIKDNTTVSGVQITGNTVTNSVNGLRIKTIATATGSLVSNVVYSNNKLSSITSFGVIIDQSYPATLGTPGTGVVINGVTFSSGNSVAVGSSAKRVSVNCGSTSSCTGKWDFSGLTVTGGSAGTVKNAPVSGGSF</sequence>
<evidence type="ECO:0000256" key="6">
    <source>
        <dbReference type="ARBA" id="ARBA00023157"/>
    </source>
</evidence>
<dbReference type="GO" id="GO:0071555">
    <property type="term" value="P:cell wall organization"/>
    <property type="evidence" value="ECO:0007669"/>
    <property type="project" value="UniProtKB-KW"/>
</dbReference>
<keyword evidence="7 11" id="KW-0326">Glycosidase</keyword>
<evidence type="ECO:0000256" key="5">
    <source>
        <dbReference type="ARBA" id="ARBA00022801"/>
    </source>
</evidence>
<keyword evidence="8" id="KW-0961">Cell wall biogenesis/degradation</keyword>
<dbReference type="InterPro" id="IPR012334">
    <property type="entry name" value="Pectin_lyas_fold"/>
</dbReference>
<comment type="catalytic activity">
    <reaction evidence="9">
        <text>(1,4-alpha-D-galacturonosyl)n+m + H2O = (1,4-alpha-D-galacturonosyl)n + (1,4-alpha-D-galacturonosyl)m.</text>
        <dbReference type="EC" id="3.2.1.15"/>
    </reaction>
</comment>
<keyword evidence="3" id="KW-0732">Signal</keyword>
<reference evidence="13 14" key="1">
    <citation type="journal article" date="2024" name="J Genomics">
        <title>Draft genome sequencing and assembly of Favolaschia claudopus CIRM-BRFM 2984 isolated from oak limbs.</title>
        <authorList>
            <person name="Navarro D."/>
            <person name="Drula E."/>
            <person name="Chaduli D."/>
            <person name="Cazenave R."/>
            <person name="Ahrendt S."/>
            <person name="Wang J."/>
            <person name="Lipzen A."/>
            <person name="Daum C."/>
            <person name="Barry K."/>
            <person name="Grigoriev I.V."/>
            <person name="Favel A."/>
            <person name="Rosso M.N."/>
            <person name="Martin F."/>
        </authorList>
    </citation>
    <scope>NUCLEOTIDE SEQUENCE [LARGE SCALE GENOMIC DNA]</scope>
    <source>
        <strain evidence="13 14">CIRM-BRFM 2984</strain>
    </source>
</reference>
<keyword evidence="5 11" id="KW-0378">Hydrolase</keyword>
<dbReference type="Proteomes" id="UP001362999">
    <property type="component" value="Unassembled WGS sequence"/>
</dbReference>
<evidence type="ECO:0000256" key="11">
    <source>
        <dbReference type="RuleBase" id="RU361169"/>
    </source>
</evidence>
<dbReference type="GO" id="GO:0045490">
    <property type="term" value="P:pectin catabolic process"/>
    <property type="evidence" value="ECO:0007669"/>
    <property type="project" value="UniProtKB-ARBA"/>
</dbReference>
<evidence type="ECO:0000256" key="1">
    <source>
        <dbReference type="ARBA" id="ARBA00008834"/>
    </source>
</evidence>
<evidence type="ECO:0000256" key="3">
    <source>
        <dbReference type="ARBA" id="ARBA00022729"/>
    </source>
</evidence>
<dbReference type="EC" id="3.2.1.15" evidence="2"/>
<dbReference type="Gene3D" id="2.160.20.10">
    <property type="entry name" value="Single-stranded right-handed beta-helix, Pectin lyase-like"/>
    <property type="match status" value="1"/>
</dbReference>
<feature type="active site" evidence="10">
    <location>
        <position position="205"/>
    </location>
</feature>
<name>A0AAW0AM61_9AGAR</name>
<evidence type="ECO:0000313" key="13">
    <source>
        <dbReference type="EMBL" id="KAK7013996.1"/>
    </source>
</evidence>
<dbReference type="InterPro" id="IPR000743">
    <property type="entry name" value="Glyco_hydro_28"/>
</dbReference>
<keyword evidence="6" id="KW-1015">Disulfide bond</keyword>
<feature type="non-terminal residue" evidence="13">
    <location>
        <position position="1"/>
    </location>
</feature>
<evidence type="ECO:0000256" key="10">
    <source>
        <dbReference type="PROSITE-ProRule" id="PRU10052"/>
    </source>
</evidence>
<keyword evidence="4" id="KW-0677">Repeat</keyword>
<dbReference type="InterPro" id="IPR006626">
    <property type="entry name" value="PbH1"/>
</dbReference>
<dbReference type="EMBL" id="JAWWNJ010000058">
    <property type="protein sequence ID" value="KAK7013996.1"/>
    <property type="molecule type" value="Genomic_DNA"/>
</dbReference>
<evidence type="ECO:0000256" key="2">
    <source>
        <dbReference type="ARBA" id="ARBA00012736"/>
    </source>
</evidence>
<dbReference type="GO" id="GO:0004650">
    <property type="term" value="F:polygalacturonase activity"/>
    <property type="evidence" value="ECO:0007669"/>
    <property type="project" value="UniProtKB-EC"/>
</dbReference>
<dbReference type="PANTHER" id="PTHR31884">
    <property type="entry name" value="POLYGALACTURONASE"/>
    <property type="match status" value="1"/>
</dbReference>
<evidence type="ECO:0000256" key="8">
    <source>
        <dbReference type="ARBA" id="ARBA00023316"/>
    </source>
</evidence>
<protein>
    <recommendedName>
        <fullName evidence="2">endo-polygalacturonase</fullName>
        <ecNumber evidence="2">3.2.1.15</ecNumber>
    </recommendedName>
</protein>
<feature type="region of interest" description="Disordered" evidence="12">
    <location>
        <begin position="139"/>
        <end position="162"/>
    </location>
</feature>
<organism evidence="13 14">
    <name type="scientific">Favolaschia claudopus</name>
    <dbReference type="NCBI Taxonomy" id="2862362"/>
    <lineage>
        <taxon>Eukaryota</taxon>
        <taxon>Fungi</taxon>
        <taxon>Dikarya</taxon>
        <taxon>Basidiomycota</taxon>
        <taxon>Agaricomycotina</taxon>
        <taxon>Agaricomycetes</taxon>
        <taxon>Agaricomycetidae</taxon>
        <taxon>Agaricales</taxon>
        <taxon>Marasmiineae</taxon>
        <taxon>Mycenaceae</taxon>
        <taxon>Favolaschia</taxon>
    </lineage>
</organism>
<evidence type="ECO:0000256" key="12">
    <source>
        <dbReference type="SAM" id="MobiDB-lite"/>
    </source>
</evidence>
<dbReference type="AlphaFoldDB" id="A0AAW0AM61"/>
<dbReference type="Pfam" id="PF00295">
    <property type="entry name" value="Glyco_hydro_28"/>
    <property type="match status" value="1"/>
</dbReference>
<comment type="caution">
    <text evidence="13">The sequence shown here is derived from an EMBL/GenBank/DDBJ whole genome shotgun (WGS) entry which is preliminary data.</text>
</comment>
<comment type="similarity">
    <text evidence="1 11">Belongs to the glycosyl hydrolase 28 family.</text>
</comment>
<evidence type="ECO:0000256" key="7">
    <source>
        <dbReference type="ARBA" id="ARBA00023295"/>
    </source>
</evidence>
<dbReference type="GO" id="GO:0005576">
    <property type="term" value="C:extracellular region"/>
    <property type="evidence" value="ECO:0007669"/>
    <property type="project" value="TreeGrafter"/>
</dbReference>
<keyword evidence="14" id="KW-1185">Reference proteome</keyword>
<dbReference type="InterPro" id="IPR050434">
    <property type="entry name" value="Glycosyl_hydrlase_28"/>
</dbReference>